<keyword evidence="8 11" id="KW-0408">Iron</keyword>
<dbReference type="GO" id="GO:0016020">
    <property type="term" value="C:membrane"/>
    <property type="evidence" value="ECO:0007669"/>
    <property type="project" value="UniProtKB-SubCell"/>
</dbReference>
<dbReference type="PANTHER" id="PTHR47947">
    <property type="entry name" value="CYTOCHROME P450 82C3-RELATED"/>
    <property type="match status" value="1"/>
</dbReference>
<dbReference type="Pfam" id="PF00067">
    <property type="entry name" value="p450"/>
    <property type="match status" value="1"/>
</dbReference>
<dbReference type="InterPro" id="IPR017972">
    <property type="entry name" value="Cyt_P450_CS"/>
</dbReference>
<keyword evidence="4" id="KW-0812">Transmembrane</keyword>
<evidence type="ECO:0000256" key="6">
    <source>
        <dbReference type="ARBA" id="ARBA00022989"/>
    </source>
</evidence>
<protein>
    <recommendedName>
        <fullName evidence="15">Cytochrome P450</fullName>
    </recommendedName>
</protein>
<dbReference type="GO" id="GO:0004497">
    <property type="term" value="F:monooxygenase activity"/>
    <property type="evidence" value="ECO:0007669"/>
    <property type="project" value="UniProtKB-KW"/>
</dbReference>
<keyword evidence="3 11" id="KW-0349">Heme</keyword>
<comment type="similarity">
    <text evidence="2 12">Belongs to the cytochrome P450 family.</text>
</comment>
<gene>
    <name evidence="13" type="ORF">SLEP1_g8260</name>
</gene>
<evidence type="ECO:0000256" key="3">
    <source>
        <dbReference type="ARBA" id="ARBA00022617"/>
    </source>
</evidence>
<dbReference type="PRINTS" id="PR00463">
    <property type="entry name" value="EP450I"/>
</dbReference>
<organism evidence="13 14">
    <name type="scientific">Rubroshorea leprosula</name>
    <dbReference type="NCBI Taxonomy" id="152421"/>
    <lineage>
        <taxon>Eukaryota</taxon>
        <taxon>Viridiplantae</taxon>
        <taxon>Streptophyta</taxon>
        <taxon>Embryophyta</taxon>
        <taxon>Tracheophyta</taxon>
        <taxon>Spermatophyta</taxon>
        <taxon>Magnoliopsida</taxon>
        <taxon>eudicotyledons</taxon>
        <taxon>Gunneridae</taxon>
        <taxon>Pentapetalae</taxon>
        <taxon>rosids</taxon>
        <taxon>malvids</taxon>
        <taxon>Malvales</taxon>
        <taxon>Dipterocarpaceae</taxon>
        <taxon>Rubroshorea</taxon>
    </lineage>
</organism>
<dbReference type="InterPro" id="IPR050651">
    <property type="entry name" value="Plant_Cytochrome_P450_Monoox"/>
</dbReference>
<evidence type="ECO:0000256" key="10">
    <source>
        <dbReference type="ARBA" id="ARBA00023136"/>
    </source>
</evidence>
<evidence type="ECO:0000256" key="5">
    <source>
        <dbReference type="ARBA" id="ARBA00022723"/>
    </source>
</evidence>
<dbReference type="GO" id="GO:0020037">
    <property type="term" value="F:heme binding"/>
    <property type="evidence" value="ECO:0007669"/>
    <property type="project" value="InterPro"/>
</dbReference>
<proteinExistence type="inferred from homology"/>
<evidence type="ECO:0000313" key="13">
    <source>
        <dbReference type="EMBL" id="GKU94823.1"/>
    </source>
</evidence>
<dbReference type="GO" id="GO:0016705">
    <property type="term" value="F:oxidoreductase activity, acting on paired donors, with incorporation or reduction of molecular oxygen"/>
    <property type="evidence" value="ECO:0007669"/>
    <property type="project" value="InterPro"/>
</dbReference>
<keyword evidence="7 12" id="KW-0560">Oxidoreductase</keyword>
<keyword evidence="9 12" id="KW-0503">Monooxygenase</keyword>
<dbReference type="Gene3D" id="1.10.630.10">
    <property type="entry name" value="Cytochrome P450"/>
    <property type="match status" value="1"/>
</dbReference>
<accession>A0AAV5I132</accession>
<comment type="caution">
    <text evidence="13">The sequence shown here is derived from an EMBL/GenBank/DDBJ whole genome shotgun (WGS) entry which is preliminary data.</text>
</comment>
<dbReference type="InterPro" id="IPR036396">
    <property type="entry name" value="Cyt_P450_sf"/>
</dbReference>
<dbReference type="PROSITE" id="PS00086">
    <property type="entry name" value="CYTOCHROME_P450"/>
    <property type="match status" value="1"/>
</dbReference>
<keyword evidence="5 11" id="KW-0479">Metal-binding</keyword>
<reference evidence="13 14" key="1">
    <citation type="journal article" date="2021" name="Commun. Biol.">
        <title>The genome of Shorea leprosula (Dipterocarpaceae) highlights the ecological relevance of drought in aseasonal tropical rainforests.</title>
        <authorList>
            <person name="Ng K.K.S."/>
            <person name="Kobayashi M.J."/>
            <person name="Fawcett J.A."/>
            <person name="Hatakeyama M."/>
            <person name="Paape T."/>
            <person name="Ng C.H."/>
            <person name="Ang C.C."/>
            <person name="Tnah L.H."/>
            <person name="Lee C.T."/>
            <person name="Nishiyama T."/>
            <person name="Sese J."/>
            <person name="O'Brien M.J."/>
            <person name="Copetti D."/>
            <person name="Mohd Noor M.I."/>
            <person name="Ong R.C."/>
            <person name="Putra M."/>
            <person name="Sireger I.Z."/>
            <person name="Indrioko S."/>
            <person name="Kosugi Y."/>
            <person name="Izuno A."/>
            <person name="Isagi Y."/>
            <person name="Lee S.L."/>
            <person name="Shimizu K.K."/>
        </authorList>
    </citation>
    <scope>NUCLEOTIDE SEQUENCE [LARGE SCALE GENOMIC DNA]</scope>
    <source>
        <strain evidence="13">214</strain>
    </source>
</reference>
<evidence type="ECO:0000256" key="7">
    <source>
        <dbReference type="ARBA" id="ARBA00023002"/>
    </source>
</evidence>
<evidence type="ECO:0000256" key="2">
    <source>
        <dbReference type="ARBA" id="ARBA00010617"/>
    </source>
</evidence>
<evidence type="ECO:0008006" key="15">
    <source>
        <dbReference type="Google" id="ProtNLM"/>
    </source>
</evidence>
<dbReference type="SUPFAM" id="SSF48264">
    <property type="entry name" value="Cytochrome P450"/>
    <property type="match status" value="1"/>
</dbReference>
<dbReference type="PRINTS" id="PR00385">
    <property type="entry name" value="P450"/>
</dbReference>
<dbReference type="InterPro" id="IPR002401">
    <property type="entry name" value="Cyt_P450_E_grp-I"/>
</dbReference>
<keyword evidence="6" id="KW-1133">Transmembrane helix</keyword>
<evidence type="ECO:0000256" key="1">
    <source>
        <dbReference type="ARBA" id="ARBA00004167"/>
    </source>
</evidence>
<evidence type="ECO:0000256" key="8">
    <source>
        <dbReference type="ARBA" id="ARBA00023004"/>
    </source>
</evidence>
<evidence type="ECO:0000256" key="4">
    <source>
        <dbReference type="ARBA" id="ARBA00022692"/>
    </source>
</evidence>
<keyword evidence="10" id="KW-0472">Membrane</keyword>
<comment type="subcellular location">
    <subcellularLocation>
        <location evidence="1">Membrane</location>
        <topology evidence="1">Single-pass membrane protein</topology>
    </subcellularLocation>
</comment>
<dbReference type="EMBL" id="BPVZ01000008">
    <property type="protein sequence ID" value="GKU94823.1"/>
    <property type="molecule type" value="Genomic_DNA"/>
</dbReference>
<evidence type="ECO:0000313" key="14">
    <source>
        <dbReference type="Proteomes" id="UP001054252"/>
    </source>
</evidence>
<evidence type="ECO:0000256" key="11">
    <source>
        <dbReference type="PIRSR" id="PIRSR602401-1"/>
    </source>
</evidence>
<name>A0AAV5I132_9ROSI</name>
<sequence length="421" mass="47745">MVVVSSPSAIEECFVENDVIFANRPRFSLGEYCAYNYTTIGLAPYGDHWRNGRRILNIEFLATKRLNMTSGIRSDEIKNLLRKVYDVSRSGFAKVELKPLLLELTLNIIMRMMACTPFSGERARRFTELKEELFAMAVPSYPGDFLPILKWIDYNGFMKKAKWLGREIDAFTQSLIDQHRSEDKDVSKKDTLIGHLLSLQQSEPEYCTEDTIKGILQDILTAGTDTTALTLEWAMSNLLNHPDVLKKALAELENQVGPDRLVDEADLSNLPYLQNVITETQRLFPAAQLLLAHMSSDYCTIKEYDIPPGTMLLINAWAMHRDPELWEDPTSFKPERHEQGKEHNKLITFGMGRRACPGVGLAQRVLGQTLGSLIQCFEWEKVDRKDINMVEGTGASLPKVVPLQVMCKARPLANKVFSKEV</sequence>
<dbReference type="AlphaFoldDB" id="A0AAV5I132"/>
<dbReference type="GO" id="GO:0005506">
    <property type="term" value="F:iron ion binding"/>
    <property type="evidence" value="ECO:0007669"/>
    <property type="project" value="InterPro"/>
</dbReference>
<comment type="cofactor">
    <cofactor evidence="11">
        <name>heme</name>
        <dbReference type="ChEBI" id="CHEBI:30413"/>
    </cofactor>
</comment>
<dbReference type="PANTHER" id="PTHR47947:SF62">
    <property type="entry name" value="CYTOCHROME P450, FAMILY 81, SUBFAMILY D, POLYPEPTIDE 5"/>
    <property type="match status" value="1"/>
</dbReference>
<feature type="binding site" description="axial binding residue" evidence="11">
    <location>
        <position position="356"/>
    </location>
    <ligand>
        <name>heme</name>
        <dbReference type="ChEBI" id="CHEBI:30413"/>
    </ligand>
    <ligandPart>
        <name>Fe</name>
        <dbReference type="ChEBI" id="CHEBI:18248"/>
    </ligandPart>
</feature>
<dbReference type="InterPro" id="IPR001128">
    <property type="entry name" value="Cyt_P450"/>
</dbReference>
<dbReference type="CDD" id="cd20653">
    <property type="entry name" value="CYP81"/>
    <property type="match status" value="1"/>
</dbReference>
<keyword evidence="14" id="KW-1185">Reference proteome</keyword>
<evidence type="ECO:0000256" key="9">
    <source>
        <dbReference type="ARBA" id="ARBA00023033"/>
    </source>
</evidence>
<dbReference type="Proteomes" id="UP001054252">
    <property type="component" value="Unassembled WGS sequence"/>
</dbReference>
<evidence type="ECO:0000256" key="12">
    <source>
        <dbReference type="RuleBase" id="RU000461"/>
    </source>
</evidence>